<dbReference type="EC" id="3.1.3.7" evidence="3"/>
<proteinExistence type="predicted"/>
<dbReference type="Pfam" id="PF02272">
    <property type="entry name" value="DHHA1"/>
    <property type="match status" value="1"/>
</dbReference>
<feature type="domain" description="DHHA1" evidence="2">
    <location>
        <begin position="251"/>
        <end position="321"/>
    </location>
</feature>
<dbReference type="PANTHER" id="PTHR47618:SF1">
    <property type="entry name" value="BIFUNCTIONAL OLIGORIBONUCLEASE AND PAP PHOSPHATASE NRNA"/>
    <property type="match status" value="1"/>
</dbReference>
<keyword evidence="3" id="KW-0378">Hydrolase</keyword>
<dbReference type="GO" id="GO:0008441">
    <property type="term" value="F:3'(2'),5'-bisphosphate nucleotidase activity"/>
    <property type="evidence" value="ECO:0007669"/>
    <property type="project" value="UniProtKB-EC"/>
</dbReference>
<dbReference type="Proteomes" id="UP001240643">
    <property type="component" value="Unassembled WGS sequence"/>
</dbReference>
<evidence type="ECO:0000313" key="3">
    <source>
        <dbReference type="EMBL" id="MDQ0513803.1"/>
    </source>
</evidence>
<evidence type="ECO:0000313" key="4">
    <source>
        <dbReference type="Proteomes" id="UP001240643"/>
    </source>
</evidence>
<feature type="domain" description="DDH" evidence="1">
    <location>
        <begin position="21"/>
        <end position="166"/>
    </location>
</feature>
<name>A0ABU0LYL7_9BACT</name>
<comment type="caution">
    <text evidence="3">The sequence shown here is derived from an EMBL/GenBank/DDBJ whole genome shotgun (WGS) entry which is preliminary data.</text>
</comment>
<sequence>MDWNLQGSNTQIVKAISEADNIFIFHHIRPDGDCLGSQFGLKELIKINFPTKNVFCLGDSKNIFSFMNFEMDDFNQISKDQINHNSLAIVVDASSANRIEAADILVNENFTKRLRIDHHPNNHDVDYDYFYVDSKYVACCEQILDLVKQYNWKINRTAANFLYLGINTDSGRFNYEKVGVLTFDLMTWLFENVEFDYFWINNQLKQRSLKELQFAAHVLSNFQKKNQVCWYTVTEAILQKYDLTENEGSNVNLIANIDDSLVWLFFIETSENRYRCRLRSNGIKVNEIARFFGGGGHDFAAGTIILREQQEELLTMIYKTIDEYN</sequence>
<protein>
    <submittedName>
        <fullName evidence="3">Phosphoesterase RecJ-like protein</fullName>
        <ecNumber evidence="3">3.1.13.3</ecNumber>
        <ecNumber evidence="3">3.1.3.7</ecNumber>
    </submittedName>
</protein>
<dbReference type="Pfam" id="PF01368">
    <property type="entry name" value="DHH"/>
    <property type="match status" value="1"/>
</dbReference>
<dbReference type="EC" id="3.1.13.3" evidence="3"/>
<evidence type="ECO:0000259" key="2">
    <source>
        <dbReference type="Pfam" id="PF02272"/>
    </source>
</evidence>
<dbReference type="InterPro" id="IPR051319">
    <property type="entry name" value="Oligoribo/pAp-PDE_c-di-AMP_PDE"/>
</dbReference>
<dbReference type="PANTHER" id="PTHR47618">
    <property type="entry name" value="BIFUNCTIONAL OLIGORIBONUCLEASE AND PAP PHOSPHATASE NRNA"/>
    <property type="match status" value="1"/>
</dbReference>
<dbReference type="InterPro" id="IPR001667">
    <property type="entry name" value="DDH_dom"/>
</dbReference>
<reference evidence="3" key="1">
    <citation type="submission" date="2023-07" db="EMBL/GenBank/DDBJ databases">
        <title>Genomic Encyclopedia of Type Strains, Phase IV (KMG-IV): sequencing the most valuable type-strain genomes for metagenomic binning, comparative biology and taxonomic classification.</title>
        <authorList>
            <person name="Goeker M."/>
        </authorList>
    </citation>
    <scope>NUCLEOTIDE SEQUENCE [LARGE SCALE GENOMIC DNA]</scope>
    <source>
        <strain evidence="3">DSM 21204</strain>
    </source>
</reference>
<evidence type="ECO:0000259" key="1">
    <source>
        <dbReference type="Pfam" id="PF01368"/>
    </source>
</evidence>
<gene>
    <name evidence="3" type="ORF">J2Z62_000241</name>
</gene>
<dbReference type="RefSeq" id="WP_256547499.1">
    <property type="nucleotide sequence ID" value="NZ_CP101809.1"/>
</dbReference>
<dbReference type="EMBL" id="JAUSWO010000001">
    <property type="protein sequence ID" value="MDQ0513803.1"/>
    <property type="molecule type" value="Genomic_DNA"/>
</dbReference>
<organism evidence="3 4">
    <name type="scientific">Mycoplasmoides fastidiosum</name>
    <dbReference type="NCBI Taxonomy" id="92758"/>
    <lineage>
        <taxon>Bacteria</taxon>
        <taxon>Bacillati</taxon>
        <taxon>Mycoplasmatota</taxon>
        <taxon>Mycoplasmoidales</taxon>
        <taxon>Mycoplasmoidaceae</taxon>
        <taxon>Mycoplasmoides</taxon>
    </lineage>
</organism>
<dbReference type="InterPro" id="IPR038763">
    <property type="entry name" value="DHH_sf"/>
</dbReference>
<dbReference type="InterPro" id="IPR003156">
    <property type="entry name" value="DHHA1_dom"/>
</dbReference>
<dbReference type="Gene3D" id="3.10.310.30">
    <property type="match status" value="1"/>
</dbReference>
<keyword evidence="4" id="KW-1185">Reference proteome</keyword>
<accession>A0ABU0LYL7</accession>
<dbReference type="Gene3D" id="3.90.1640.10">
    <property type="entry name" value="inorganic pyrophosphatase (n-terminal core)"/>
    <property type="match status" value="1"/>
</dbReference>
<dbReference type="SUPFAM" id="SSF64182">
    <property type="entry name" value="DHH phosphoesterases"/>
    <property type="match status" value="1"/>
</dbReference>